<protein>
    <submittedName>
        <fullName evidence="1">Uncharacterized protein</fullName>
    </submittedName>
</protein>
<keyword evidence="2" id="KW-1185">Reference proteome</keyword>
<dbReference type="RefSeq" id="WP_315877521.1">
    <property type="nucleotide sequence ID" value="NZ_JAWCTQ010000009.1"/>
</dbReference>
<proteinExistence type="predicted"/>
<gene>
    <name evidence="1" type="ORF">RND61_10205</name>
</gene>
<sequence length="40" mass="4116">MTNLLLEYEAESGDPLNAFRAAVEKYGLATPDGSDGAGGD</sequence>
<comment type="caution">
    <text evidence="1">The sequence shown here is derived from an EMBL/GenBank/DDBJ whole genome shotgun (WGS) entry which is preliminary data.</text>
</comment>
<accession>A0ABU3QI55</accession>
<organism evidence="1 2">
    <name type="scientific">Streptomyces tamarix</name>
    <dbReference type="NCBI Taxonomy" id="3078565"/>
    <lineage>
        <taxon>Bacteria</taxon>
        <taxon>Bacillati</taxon>
        <taxon>Actinomycetota</taxon>
        <taxon>Actinomycetes</taxon>
        <taxon>Kitasatosporales</taxon>
        <taxon>Streptomycetaceae</taxon>
        <taxon>Streptomyces</taxon>
    </lineage>
</organism>
<evidence type="ECO:0000313" key="2">
    <source>
        <dbReference type="Proteomes" id="UP001250181"/>
    </source>
</evidence>
<reference evidence="1 2" key="1">
    <citation type="submission" date="2023-09" db="EMBL/GenBank/DDBJ databases">
        <title>Streptomyces sp. nov.: A antagonism against Alternaria gaisen Producing Streptochlin, Isolated from Tamarix root soil.</title>
        <authorList>
            <person name="Chen Y."/>
        </authorList>
    </citation>
    <scope>NUCLEOTIDE SEQUENCE [LARGE SCALE GENOMIC DNA]</scope>
    <source>
        <strain evidence="1 2">TRM76323</strain>
    </source>
</reference>
<name>A0ABU3QI55_9ACTN</name>
<dbReference type="EMBL" id="JAWCTQ010000009">
    <property type="protein sequence ID" value="MDT9682437.1"/>
    <property type="molecule type" value="Genomic_DNA"/>
</dbReference>
<dbReference type="Proteomes" id="UP001250181">
    <property type="component" value="Unassembled WGS sequence"/>
</dbReference>
<evidence type="ECO:0000313" key="1">
    <source>
        <dbReference type="EMBL" id="MDT9682437.1"/>
    </source>
</evidence>